<feature type="non-terminal residue" evidence="1">
    <location>
        <position position="87"/>
    </location>
</feature>
<protein>
    <submittedName>
        <fullName evidence="1">16029_t:CDS:1</fullName>
    </submittedName>
</protein>
<dbReference type="EMBL" id="CAJVPW010074972">
    <property type="protein sequence ID" value="CAG8796663.1"/>
    <property type="molecule type" value="Genomic_DNA"/>
</dbReference>
<keyword evidence="2" id="KW-1185">Reference proteome</keyword>
<reference evidence="1" key="1">
    <citation type="submission" date="2021-06" db="EMBL/GenBank/DDBJ databases">
        <authorList>
            <person name="Kallberg Y."/>
            <person name="Tangrot J."/>
            <person name="Rosling A."/>
        </authorList>
    </citation>
    <scope>NUCLEOTIDE SEQUENCE</scope>
    <source>
        <strain evidence="1">28 12/20/2015</strain>
    </source>
</reference>
<sequence length="87" mass="10179">MPCFADTIVKIKYVKQNPIEKSNIISIWAIGTYPIEQGDREIELTLFVSTNYEERDFDLQAIFEQDEFYSVRGKIIPGKYKDSVRPK</sequence>
<comment type="caution">
    <text evidence="1">The sequence shown here is derived from an EMBL/GenBank/DDBJ whole genome shotgun (WGS) entry which is preliminary data.</text>
</comment>
<organism evidence="1 2">
    <name type="scientific">Cetraspora pellucida</name>
    <dbReference type="NCBI Taxonomy" id="1433469"/>
    <lineage>
        <taxon>Eukaryota</taxon>
        <taxon>Fungi</taxon>
        <taxon>Fungi incertae sedis</taxon>
        <taxon>Mucoromycota</taxon>
        <taxon>Glomeromycotina</taxon>
        <taxon>Glomeromycetes</taxon>
        <taxon>Diversisporales</taxon>
        <taxon>Gigasporaceae</taxon>
        <taxon>Cetraspora</taxon>
    </lineage>
</organism>
<dbReference type="Proteomes" id="UP000789366">
    <property type="component" value="Unassembled WGS sequence"/>
</dbReference>
<evidence type="ECO:0000313" key="2">
    <source>
        <dbReference type="Proteomes" id="UP000789366"/>
    </source>
</evidence>
<name>A0ACA9RKL8_9GLOM</name>
<evidence type="ECO:0000313" key="1">
    <source>
        <dbReference type="EMBL" id="CAG8796663.1"/>
    </source>
</evidence>
<proteinExistence type="predicted"/>
<accession>A0ACA9RKL8</accession>
<gene>
    <name evidence="1" type="ORF">SPELUC_LOCUS17688</name>
</gene>